<protein>
    <submittedName>
        <fullName evidence="1">Uncharacterized protein</fullName>
    </submittedName>
</protein>
<keyword evidence="2" id="KW-1185">Reference proteome</keyword>
<proteinExistence type="predicted"/>
<reference evidence="1" key="1">
    <citation type="submission" date="2019-11" db="EMBL/GenBank/DDBJ databases">
        <title>Nori genome reveals adaptations in red seaweeds to the harsh intertidal environment.</title>
        <authorList>
            <person name="Wang D."/>
            <person name="Mao Y."/>
        </authorList>
    </citation>
    <scope>NUCLEOTIDE SEQUENCE</scope>
    <source>
        <tissue evidence="1">Gametophyte</tissue>
    </source>
</reference>
<gene>
    <name evidence="1" type="ORF">I4F81_003106</name>
</gene>
<organism evidence="1 2">
    <name type="scientific">Pyropia yezoensis</name>
    <name type="common">Susabi-nori</name>
    <name type="synonym">Porphyra yezoensis</name>
    <dbReference type="NCBI Taxonomy" id="2788"/>
    <lineage>
        <taxon>Eukaryota</taxon>
        <taxon>Rhodophyta</taxon>
        <taxon>Bangiophyceae</taxon>
        <taxon>Bangiales</taxon>
        <taxon>Bangiaceae</taxon>
        <taxon>Pyropia</taxon>
    </lineage>
</organism>
<evidence type="ECO:0000313" key="2">
    <source>
        <dbReference type="Proteomes" id="UP000798662"/>
    </source>
</evidence>
<sequence>MWLRCFGGGRTGAAGITVAWAALRAAYLFSESASLAVASEFLPATLQLLTLLVLLTPPLVPGLLPMLLPWLAPPLVVTTAVPSHPHNVPAGVSSHRRVDFAASASMPLLPHPRSPTAGAAIDRVPPPPVPRAAAAGVVAAAATVSAAVALAVASAVAPHPTVGLRAAHVWVCGVAWAAAAAATAALSPSWVAGADGAGGMTTEEDDEVDDEGDEGKELLDGVAMVKGHVGGVGGGCGSNGGGGGGGGGSGNGTRRPAVALVGAVTVVSPFGDGTDDWDEEEERGAVTGVRLHWWAWRVATAAIAARAVLFCAAGGGLVPLSTAIAAHPSVATLVLELLPMGLLLLLFPLVPLAGGRDGTGRATTPPPLSLPRDYLRTRLDGLSRVNSLPHLSGTHESDRFRGFRGGGDLVVGSGSGARVAPSSPPLTPLYGSVRGAPPTPLQLVPSSASAAAAAAAAAAHAAAALSASAAKRTRRAAPSRFRRYGSVRPAVRRNGGGGSGDGGGGSGGGGGGGGGGAASGSSADSGGDAPPPWVPGSAAAHLRGATQAGDGGGVG</sequence>
<accession>A0ACC3BSP4</accession>
<comment type="caution">
    <text evidence="1">The sequence shown here is derived from an EMBL/GenBank/DDBJ whole genome shotgun (WGS) entry which is preliminary data.</text>
</comment>
<evidence type="ECO:0000313" key="1">
    <source>
        <dbReference type="EMBL" id="KAK1860517.1"/>
    </source>
</evidence>
<dbReference type="EMBL" id="CM020618">
    <property type="protein sequence ID" value="KAK1860517.1"/>
    <property type="molecule type" value="Genomic_DNA"/>
</dbReference>
<dbReference type="Proteomes" id="UP000798662">
    <property type="component" value="Chromosome 1"/>
</dbReference>
<name>A0ACC3BSP4_PYRYE</name>